<dbReference type="InParanoid" id="A0A2H3DIC0"/>
<keyword evidence="3" id="KW-1185">Reference proteome</keyword>
<dbReference type="OMA" id="DQRIEND"/>
<name>A0A2H3DIC0_ARMGA</name>
<accession>A0A2H3DIC0</accession>
<reference evidence="3" key="1">
    <citation type="journal article" date="2017" name="Nat. Ecol. Evol.">
        <title>Genome expansion and lineage-specific genetic innovations in the forest pathogenic fungi Armillaria.</title>
        <authorList>
            <person name="Sipos G."/>
            <person name="Prasanna A.N."/>
            <person name="Walter M.C."/>
            <person name="O'Connor E."/>
            <person name="Balint B."/>
            <person name="Krizsan K."/>
            <person name="Kiss B."/>
            <person name="Hess J."/>
            <person name="Varga T."/>
            <person name="Slot J."/>
            <person name="Riley R."/>
            <person name="Boka B."/>
            <person name="Rigling D."/>
            <person name="Barry K."/>
            <person name="Lee J."/>
            <person name="Mihaltcheva S."/>
            <person name="LaButti K."/>
            <person name="Lipzen A."/>
            <person name="Waldron R."/>
            <person name="Moloney N.M."/>
            <person name="Sperisen C."/>
            <person name="Kredics L."/>
            <person name="Vagvoelgyi C."/>
            <person name="Patrignani A."/>
            <person name="Fitzpatrick D."/>
            <person name="Nagy I."/>
            <person name="Doyle S."/>
            <person name="Anderson J.B."/>
            <person name="Grigoriev I.V."/>
            <person name="Gueldener U."/>
            <person name="Muensterkoetter M."/>
            <person name="Nagy L.G."/>
        </authorList>
    </citation>
    <scope>NUCLEOTIDE SEQUENCE [LARGE SCALE GENOMIC DNA]</scope>
    <source>
        <strain evidence="3">Ar21-2</strain>
    </source>
</reference>
<dbReference type="STRING" id="47427.A0A2H3DIC0"/>
<proteinExistence type="predicted"/>
<dbReference type="OrthoDB" id="432234at2759"/>
<protein>
    <recommendedName>
        <fullName evidence="1">Helitron helicase-like domain-containing protein</fullName>
    </recommendedName>
</protein>
<gene>
    <name evidence="2" type="ORF">ARMGADRAFT_1046783</name>
</gene>
<feature type="domain" description="Helitron helicase-like" evidence="1">
    <location>
        <begin position="140"/>
        <end position="334"/>
    </location>
</feature>
<dbReference type="AlphaFoldDB" id="A0A2H3DIC0"/>
<dbReference type="EMBL" id="KZ293662">
    <property type="protein sequence ID" value="PBK91222.1"/>
    <property type="molecule type" value="Genomic_DNA"/>
</dbReference>
<dbReference type="InterPro" id="IPR025476">
    <property type="entry name" value="Helitron_helicase-like"/>
</dbReference>
<evidence type="ECO:0000313" key="3">
    <source>
        <dbReference type="Proteomes" id="UP000217790"/>
    </source>
</evidence>
<dbReference type="Proteomes" id="UP000217790">
    <property type="component" value="Unassembled WGS sequence"/>
</dbReference>
<organism evidence="2 3">
    <name type="scientific">Armillaria gallica</name>
    <name type="common">Bulbous honey fungus</name>
    <name type="synonym">Armillaria bulbosa</name>
    <dbReference type="NCBI Taxonomy" id="47427"/>
    <lineage>
        <taxon>Eukaryota</taxon>
        <taxon>Fungi</taxon>
        <taxon>Dikarya</taxon>
        <taxon>Basidiomycota</taxon>
        <taxon>Agaricomycotina</taxon>
        <taxon>Agaricomycetes</taxon>
        <taxon>Agaricomycetidae</taxon>
        <taxon>Agaricales</taxon>
        <taxon>Marasmiineae</taxon>
        <taxon>Physalacriaceae</taxon>
        <taxon>Armillaria</taxon>
    </lineage>
</organism>
<dbReference type="Pfam" id="PF14214">
    <property type="entry name" value="Helitron_like_N"/>
    <property type="match status" value="1"/>
</dbReference>
<evidence type="ECO:0000313" key="2">
    <source>
        <dbReference type="EMBL" id="PBK91222.1"/>
    </source>
</evidence>
<evidence type="ECO:0000259" key="1">
    <source>
        <dbReference type="Pfam" id="PF14214"/>
    </source>
</evidence>
<sequence length="442" mass="49277">MHSKPLAVNGARVRRALIWLRANNLLYCDIVFNEEVLQEIELNPTLPIAIQHVLPSDTGEALTSCYEAPTTTSRLDISPPKEVPFENVVITNIKGGGYTEILHNSIPVNEFYNPSLFHMMYPTLFSYGVGGLEDKSSHVKHLFNLNNTRFQKHHSFLCTMLLHTSLKVKRADFWDVASRFANVTEQVGNGDFITADNDDEHQALELMHGVRAVTANMAGSSSLHSVMRNEIRGLTIDKGLPSFYITINLADVYNPIVKFLSGDNIDLNSLLPGDVPKFRDQSILVAKNPAIAVCILGYMGEDLAVSEGALGAVKVHYGCVEAQGRGTLHCHMLVWLHGALNPNEIKQRINEGGDIQFHDRLLHYLDEILSNSILSEPDSHDTVMSDGFHAASICRSDAGIHDGQVDSNRKQQNVCNLVIDCQVHNHCKTFYKYWCYPEPKVC</sequence>